<feature type="compositionally biased region" description="Acidic residues" evidence="1">
    <location>
        <begin position="183"/>
        <end position="214"/>
    </location>
</feature>
<feature type="compositionally biased region" description="Basic and acidic residues" evidence="1">
    <location>
        <begin position="85"/>
        <end position="95"/>
    </location>
</feature>
<dbReference type="Gene3D" id="1.10.1380.10">
    <property type="entry name" value="Neutral endopeptidase , domain2"/>
    <property type="match status" value="1"/>
</dbReference>
<feature type="region of interest" description="Disordered" evidence="1">
    <location>
        <begin position="1087"/>
        <end position="1122"/>
    </location>
</feature>
<proteinExistence type="predicted"/>
<feature type="region of interest" description="Disordered" evidence="1">
    <location>
        <begin position="510"/>
        <end position="537"/>
    </location>
</feature>
<feature type="compositionally biased region" description="Polar residues" evidence="1">
    <location>
        <begin position="1100"/>
        <end position="1118"/>
    </location>
</feature>
<dbReference type="EMBL" id="JABSTR010000001">
    <property type="protein sequence ID" value="KAH9362974.1"/>
    <property type="molecule type" value="Genomic_DNA"/>
</dbReference>
<feature type="compositionally biased region" description="Polar residues" evidence="1">
    <location>
        <begin position="1005"/>
        <end position="1015"/>
    </location>
</feature>
<evidence type="ECO:0000313" key="2">
    <source>
        <dbReference type="EMBL" id="KAH9362974.1"/>
    </source>
</evidence>
<feature type="compositionally biased region" description="Polar residues" evidence="1">
    <location>
        <begin position="24"/>
        <end position="36"/>
    </location>
</feature>
<feature type="compositionally biased region" description="Basic and acidic residues" evidence="1">
    <location>
        <begin position="510"/>
        <end position="532"/>
    </location>
</feature>
<feature type="region of interest" description="Disordered" evidence="1">
    <location>
        <begin position="1"/>
        <end position="144"/>
    </location>
</feature>
<feature type="region of interest" description="Disordered" evidence="1">
    <location>
        <begin position="1246"/>
        <end position="1315"/>
    </location>
</feature>
<feature type="compositionally biased region" description="Polar residues" evidence="1">
    <location>
        <begin position="1148"/>
        <end position="1165"/>
    </location>
</feature>
<evidence type="ECO:0008006" key="4">
    <source>
        <dbReference type="Google" id="ProtNLM"/>
    </source>
</evidence>
<feature type="compositionally biased region" description="Low complexity" evidence="1">
    <location>
        <begin position="853"/>
        <end position="863"/>
    </location>
</feature>
<feature type="region of interest" description="Disordered" evidence="1">
    <location>
        <begin position="936"/>
        <end position="979"/>
    </location>
</feature>
<feature type="region of interest" description="Disordered" evidence="1">
    <location>
        <begin position="1000"/>
        <end position="1060"/>
    </location>
</feature>
<name>A0A9J6F9Q9_HAELO</name>
<evidence type="ECO:0000313" key="3">
    <source>
        <dbReference type="Proteomes" id="UP000821853"/>
    </source>
</evidence>
<feature type="compositionally biased region" description="Basic and acidic residues" evidence="1">
    <location>
        <begin position="1"/>
        <end position="10"/>
    </location>
</feature>
<dbReference type="OrthoDB" id="6497193at2759"/>
<organism evidence="2 3">
    <name type="scientific">Haemaphysalis longicornis</name>
    <name type="common">Bush tick</name>
    <dbReference type="NCBI Taxonomy" id="44386"/>
    <lineage>
        <taxon>Eukaryota</taxon>
        <taxon>Metazoa</taxon>
        <taxon>Ecdysozoa</taxon>
        <taxon>Arthropoda</taxon>
        <taxon>Chelicerata</taxon>
        <taxon>Arachnida</taxon>
        <taxon>Acari</taxon>
        <taxon>Parasitiformes</taxon>
        <taxon>Ixodida</taxon>
        <taxon>Ixodoidea</taxon>
        <taxon>Ixodidae</taxon>
        <taxon>Haemaphysalinae</taxon>
        <taxon>Haemaphysalis</taxon>
    </lineage>
</organism>
<dbReference type="InterPro" id="IPR024079">
    <property type="entry name" value="MetalloPept_cat_dom_sf"/>
</dbReference>
<dbReference type="Proteomes" id="UP000821853">
    <property type="component" value="Chromosome 1"/>
</dbReference>
<dbReference type="InterPro" id="IPR000718">
    <property type="entry name" value="Peptidase_M13"/>
</dbReference>
<dbReference type="GO" id="GO:0004222">
    <property type="term" value="F:metalloendopeptidase activity"/>
    <property type="evidence" value="ECO:0007669"/>
    <property type="project" value="InterPro"/>
</dbReference>
<keyword evidence="3" id="KW-1185">Reference proteome</keyword>
<feature type="region of interest" description="Disordered" evidence="1">
    <location>
        <begin position="901"/>
        <end position="920"/>
    </location>
</feature>
<dbReference type="PROSITE" id="PS51885">
    <property type="entry name" value="NEPRILYSIN"/>
    <property type="match status" value="1"/>
</dbReference>
<evidence type="ECO:0000256" key="1">
    <source>
        <dbReference type="SAM" id="MobiDB-lite"/>
    </source>
</evidence>
<accession>A0A9J6F9Q9</accession>
<dbReference type="GO" id="GO:0006508">
    <property type="term" value="P:proteolysis"/>
    <property type="evidence" value="ECO:0007669"/>
    <property type="project" value="InterPro"/>
</dbReference>
<feature type="compositionally biased region" description="Low complexity" evidence="1">
    <location>
        <begin position="1016"/>
        <end position="1042"/>
    </location>
</feature>
<feature type="compositionally biased region" description="Basic and acidic residues" evidence="1">
    <location>
        <begin position="1300"/>
        <end position="1314"/>
    </location>
</feature>
<feature type="compositionally biased region" description="Basic and acidic residues" evidence="1">
    <location>
        <begin position="1261"/>
        <end position="1270"/>
    </location>
</feature>
<comment type="caution">
    <text evidence="2">The sequence shown here is derived from an EMBL/GenBank/DDBJ whole genome shotgun (WGS) entry which is preliminary data.</text>
</comment>
<feature type="region of interest" description="Disordered" evidence="1">
    <location>
        <begin position="1145"/>
        <end position="1165"/>
    </location>
</feature>
<dbReference type="InterPro" id="IPR042089">
    <property type="entry name" value="Peptidase_M13_dom_2"/>
</dbReference>
<feature type="compositionally biased region" description="Basic and acidic residues" evidence="1">
    <location>
        <begin position="940"/>
        <end position="950"/>
    </location>
</feature>
<feature type="region of interest" description="Disordered" evidence="1">
    <location>
        <begin position="839"/>
        <end position="868"/>
    </location>
</feature>
<reference evidence="2 3" key="1">
    <citation type="journal article" date="2020" name="Cell">
        <title>Large-Scale Comparative Analyses of Tick Genomes Elucidate Their Genetic Diversity and Vector Capacities.</title>
        <authorList>
            <consortium name="Tick Genome and Microbiome Consortium (TIGMIC)"/>
            <person name="Jia N."/>
            <person name="Wang J."/>
            <person name="Shi W."/>
            <person name="Du L."/>
            <person name="Sun Y."/>
            <person name="Zhan W."/>
            <person name="Jiang J.F."/>
            <person name="Wang Q."/>
            <person name="Zhang B."/>
            <person name="Ji P."/>
            <person name="Bell-Sakyi L."/>
            <person name="Cui X.M."/>
            <person name="Yuan T.T."/>
            <person name="Jiang B.G."/>
            <person name="Yang W.F."/>
            <person name="Lam T.T."/>
            <person name="Chang Q.C."/>
            <person name="Ding S.J."/>
            <person name="Wang X.J."/>
            <person name="Zhu J.G."/>
            <person name="Ruan X.D."/>
            <person name="Zhao L."/>
            <person name="Wei J.T."/>
            <person name="Ye R.Z."/>
            <person name="Que T.C."/>
            <person name="Du C.H."/>
            <person name="Zhou Y.H."/>
            <person name="Cheng J.X."/>
            <person name="Dai P.F."/>
            <person name="Guo W.B."/>
            <person name="Han X.H."/>
            <person name="Huang E.J."/>
            <person name="Li L.F."/>
            <person name="Wei W."/>
            <person name="Gao Y.C."/>
            <person name="Liu J.Z."/>
            <person name="Shao H.Z."/>
            <person name="Wang X."/>
            <person name="Wang C.C."/>
            <person name="Yang T.C."/>
            <person name="Huo Q.B."/>
            <person name="Li W."/>
            <person name="Chen H.Y."/>
            <person name="Chen S.E."/>
            <person name="Zhou L.G."/>
            <person name="Ni X.B."/>
            <person name="Tian J.H."/>
            <person name="Sheng Y."/>
            <person name="Liu T."/>
            <person name="Pan Y.S."/>
            <person name="Xia L.Y."/>
            <person name="Li J."/>
            <person name="Zhao F."/>
            <person name="Cao W.C."/>
        </authorList>
    </citation>
    <scope>NUCLEOTIDE SEQUENCE [LARGE SCALE GENOMIC DNA]</scope>
    <source>
        <strain evidence="2">HaeL-2018</strain>
    </source>
</reference>
<gene>
    <name evidence="2" type="ORF">HPB48_014244</name>
</gene>
<protein>
    <recommendedName>
        <fullName evidence="4">Peptidase M13 N-terminal domain-containing protein</fullName>
    </recommendedName>
</protein>
<feature type="region of interest" description="Disordered" evidence="1">
    <location>
        <begin position="180"/>
        <end position="248"/>
    </location>
</feature>
<feature type="compositionally biased region" description="Polar residues" evidence="1">
    <location>
        <begin position="1271"/>
        <end position="1292"/>
    </location>
</feature>
<dbReference type="SUPFAM" id="SSF55486">
    <property type="entry name" value="Metalloproteases ('zincins'), catalytic domain"/>
    <property type="match status" value="1"/>
</dbReference>
<sequence length="1916" mass="210856">MSLAHDENSDKPQPMTAGVPPNYASAQPPNRLSGNAMNAADAKELPMTFAYAPAPSPHNTAPVTPSAPPRSQPRYRFAFGPPFTEPRDAKTRDHFWVTMGPQKSEAQKRPPTGARFSPTKAPIPAKLDSSAKPATKLVSQGRRVPTPAARLSRVMVYADEVEEQSSSEGSYKERRRFFRDQLFEEADEEDDDDGVGDDEEEIGNIDGEIDGDDEGAAKPRASHKSRSVYDAPEVQPPRPDSSPAFPPMIGMYGLQPGMGAYPATTFESSFYMHQAQAPMANAYQVPPPMYPAAESFLPMTPPQMGVAPPPFQAIYPQMMQTYQLQQPNPCMHQQQQWSQQNAECAVYNSGPEVGEERIEYEGVSGLSCQVQTDKGTTLSTADCAVVTNLLSQQHLVKDDGGEACAQRQEKGQAAAPPRIVVKAQENEKLLQLSPTVALKIARDVEESKTPTAQGEKTKDVEIRITEQVIIAMKDDDGAGAVKTVKENTAGNSACVRVEASDVLVETKSEIELQRKGRSPTKREERERSHVAEGADSGKGSACCKSLSPCIQNPCGSQPIKSSQAQPSLFGWFMNSCGMHVPSNSSSSGSASESSDDVYELMQHRMAIQRAKRKRSPDPRLQRLIKLERLLREKMVKNPELRKMLPLEEFFTKDEVARMQGRQEREAATAAVQRADEAAQTVDTAHSDLNRLMQLEAELKVELAKLQLAMKDTLFCSRAMVADGRDEVKAIDGTTPFDHPVHESPKKDRTTMRDFAVGVEYELIEAASPPFRPPDAGISPSLPQPRSFDMYATRGTKASILIESTSVSEDENQQGLCMVRNRKLKDGALKILLTTQHKKESKRGDHAATTVNTSSSFTQSYSESNVVLRGPRSQTTIPKRQKTGISSCKVGKRGRQLPLFKDKASQTAKAVQGKSSRRKSKEWIAKAEISVSTEESTDTAKFTEVRRERPVMSRNKRYRRGSSDSTDHYHKHKARCNSPWPRLSSIKITTRPHTRFEVLKRAHKSPSVQTPTLSRPSTRACSTRATTRASRAATTMSSSSTAAPLLCRKRSSSGEPTSRGSYYENVRTSHAVSPRWYVQELEEYSWKQQSEAAHDQESLPPRSSRSAFLGTQTAQSSSVYPKGTCTRHVRQPFRQPLEPHLLEHEEKSSVQNTGFDQSAQWPRTSSGRAWKATLEYDSRLPNEKPLKEQLLVYHQQNTGQGDLTPLIASRLGEMAEAREVPDIPASAPVQSPVPADVPDTVVGVEASAAPESGQPQETEASQLRDSKDKHTATTSSTFMSRVTAKSSYGTPAQSLSSYSRLESREPRVKRLPEKQPRRKHTETAVYFLVLVTALACLLAIVDLFTSKGDATGSGTVANKTSSMTGTAATRRLAVVLQRSLNIVVPCHDFYSSACFEPTTRLATDVVVVKTLEDSLLKQPDSPLRALWKECVDAPGRADAWVQFRQLLTTVSLEGWPFSAAAPLRPPAAVWEAAAHLLRLTGLAALAALSIRDHPDHHGKFIVALEPPDLLINSSAAAHNWSVLWHTRAADAVLSAFGLQEYGAAADVTSLERRLALLAGPADKVGQVEHLSALFRFRRFVAQTLHRLVHVSDATELWLRDPSFAQGLLLLLDESQVHVPLNYLGFRLLVRVAPFLPAVPGNVGTLVALHLAHGRALELDAAHACLRLAAQAQPHLALLAAYRRGRELFDQLRRLDFASTIRTAVEARLQRSTGLLDAATRAQALRRLRRLEIRAFFPEWVSAPPAEEPLSGHGLGAFVEASSRMTALRQAVRPEARWMGLPTDGHCARGSRSLYLPASLADPSLARLSARASACLLQALLWDTPPSLFQHCFPSHEVFIDAAALPVAWHVFVATHRNASRSPVAGELFFRHFTADLCHSRSRVILPLRTSSEFRSTFHCGQNDAMVNKQRTCAVWGS</sequence>
<dbReference type="Gene3D" id="3.40.390.10">
    <property type="entry name" value="Collagenase (Catalytic Domain)"/>
    <property type="match status" value="1"/>
</dbReference>
<dbReference type="VEuPathDB" id="VectorBase:HLOH_047372"/>
<feature type="compositionally biased region" description="Pro residues" evidence="1">
    <location>
        <begin position="234"/>
        <end position="246"/>
    </location>
</feature>